<dbReference type="PROSITE" id="PS50883">
    <property type="entry name" value="EAL"/>
    <property type="match status" value="1"/>
</dbReference>
<feature type="domain" description="GGDEF" evidence="3">
    <location>
        <begin position="198"/>
        <end position="331"/>
    </location>
</feature>
<evidence type="ECO:0000259" key="3">
    <source>
        <dbReference type="PROSITE" id="PS50887"/>
    </source>
</evidence>
<dbReference type="NCBIfam" id="TIGR00254">
    <property type="entry name" value="GGDEF"/>
    <property type="match status" value="1"/>
</dbReference>
<organism evidence="4 5">
    <name type="scientific">Falsiroseomonas stagni DSM 19981</name>
    <dbReference type="NCBI Taxonomy" id="1123062"/>
    <lineage>
        <taxon>Bacteria</taxon>
        <taxon>Pseudomonadati</taxon>
        <taxon>Pseudomonadota</taxon>
        <taxon>Alphaproteobacteria</taxon>
        <taxon>Acetobacterales</taxon>
        <taxon>Roseomonadaceae</taxon>
        <taxon>Falsiroseomonas</taxon>
    </lineage>
</organism>
<dbReference type="PANTHER" id="PTHR33121:SF19">
    <property type="entry name" value="CYCLIC DI-GMP PHOSPHODIESTERASE PA2567"/>
    <property type="match status" value="1"/>
</dbReference>
<feature type="region of interest" description="Disordered" evidence="1">
    <location>
        <begin position="597"/>
        <end position="616"/>
    </location>
</feature>
<keyword evidence="5" id="KW-1185">Reference proteome</keyword>
<dbReference type="SUPFAM" id="SSF55073">
    <property type="entry name" value="Nucleotide cyclase"/>
    <property type="match status" value="1"/>
</dbReference>
<name>A0A1I3XXR4_9PROT</name>
<dbReference type="CDD" id="cd01948">
    <property type="entry name" value="EAL"/>
    <property type="match status" value="1"/>
</dbReference>
<dbReference type="InterPro" id="IPR001633">
    <property type="entry name" value="EAL_dom"/>
</dbReference>
<dbReference type="PANTHER" id="PTHR33121">
    <property type="entry name" value="CYCLIC DI-GMP PHOSPHODIESTERASE PDEF"/>
    <property type="match status" value="1"/>
</dbReference>
<dbReference type="Gene3D" id="3.20.20.450">
    <property type="entry name" value="EAL domain"/>
    <property type="match status" value="1"/>
</dbReference>
<dbReference type="Proteomes" id="UP000199473">
    <property type="component" value="Unassembled WGS sequence"/>
</dbReference>
<dbReference type="SUPFAM" id="SSF55781">
    <property type="entry name" value="GAF domain-like"/>
    <property type="match status" value="1"/>
</dbReference>
<sequence length="616" mass="65293">MPPAPLPADEAARLKALRTYDVLDTEAEQAFDEIVTLAADMTGNSIALVSLVDEARQWFKAGVGLPVRETHRDLAFCAHAILSPQDVMVVTDATTDPRVQDNPLVTGEPGLRSYLGVPLVDSDGFALGTLCVLDKVPKAPDDRAILLIRTLAQAVVTNLELRRALRRSDAMVLTDELTGLPNRRGIAIALDRAMAERQPVTVVTIDLDHFKEANDSAGHAAGDAVLREVGQRLRASVRGSDVVGRLGGDEFAVLLMGLADRTAAVEALRRISGVLHKPVPYAGTSLRLGATIGAAMMPADADEAEAALRLADEAMVQAKRGSRGGIGWASRADAERVQRVAAIVRAFDSDLGGAEILPGATVHLQPIIALQGTPAAVAIEALARWSHPQLGAVPPAELFPAIGPLRASRLGEAVRDQALAALAVLRASGLTTARIALNLSAAEVARTDIVEHIANQVERAGLGLDAVEVEITEEVLLDRVSNRTLDQLAALRGRGARLALDDFGTGHSGLAQLLRLPLDSVKLDKRFVQRLGVDGRAEEIVRATVSLAHGLGMTVVAEGVETAHQAAMVVSLGCDRAQGFLYARPMDRQALSGWLEERRSDGADAPVPLRPRRTAG</sequence>
<dbReference type="RefSeq" id="WP_175533704.1">
    <property type="nucleotide sequence ID" value="NZ_FOSQ01000001.1"/>
</dbReference>
<dbReference type="InterPro" id="IPR029787">
    <property type="entry name" value="Nucleotide_cyclase"/>
</dbReference>
<evidence type="ECO:0000313" key="5">
    <source>
        <dbReference type="Proteomes" id="UP000199473"/>
    </source>
</evidence>
<dbReference type="CDD" id="cd01949">
    <property type="entry name" value="GGDEF"/>
    <property type="match status" value="1"/>
</dbReference>
<dbReference type="Pfam" id="PF01590">
    <property type="entry name" value="GAF"/>
    <property type="match status" value="1"/>
</dbReference>
<dbReference type="Pfam" id="PF00563">
    <property type="entry name" value="EAL"/>
    <property type="match status" value="1"/>
</dbReference>
<proteinExistence type="predicted"/>
<dbReference type="SMART" id="SM00065">
    <property type="entry name" value="GAF"/>
    <property type="match status" value="1"/>
</dbReference>
<dbReference type="SUPFAM" id="SSF141868">
    <property type="entry name" value="EAL domain-like"/>
    <property type="match status" value="1"/>
</dbReference>
<evidence type="ECO:0000259" key="2">
    <source>
        <dbReference type="PROSITE" id="PS50883"/>
    </source>
</evidence>
<gene>
    <name evidence="4" type="ORF">SAMN02745775_101729</name>
</gene>
<dbReference type="EMBL" id="FOSQ01000001">
    <property type="protein sequence ID" value="SFK24059.1"/>
    <property type="molecule type" value="Genomic_DNA"/>
</dbReference>
<dbReference type="PROSITE" id="PS50887">
    <property type="entry name" value="GGDEF"/>
    <property type="match status" value="1"/>
</dbReference>
<feature type="domain" description="EAL" evidence="2">
    <location>
        <begin position="344"/>
        <end position="599"/>
    </location>
</feature>
<dbReference type="SMART" id="SM00267">
    <property type="entry name" value="GGDEF"/>
    <property type="match status" value="1"/>
</dbReference>
<dbReference type="InterPro" id="IPR029016">
    <property type="entry name" value="GAF-like_dom_sf"/>
</dbReference>
<dbReference type="InterPro" id="IPR000160">
    <property type="entry name" value="GGDEF_dom"/>
</dbReference>
<dbReference type="InterPro" id="IPR003018">
    <property type="entry name" value="GAF"/>
</dbReference>
<evidence type="ECO:0000313" key="4">
    <source>
        <dbReference type="EMBL" id="SFK24059.1"/>
    </source>
</evidence>
<dbReference type="Pfam" id="PF00990">
    <property type="entry name" value="GGDEF"/>
    <property type="match status" value="1"/>
</dbReference>
<dbReference type="SMART" id="SM00052">
    <property type="entry name" value="EAL"/>
    <property type="match status" value="1"/>
</dbReference>
<evidence type="ECO:0000256" key="1">
    <source>
        <dbReference type="SAM" id="MobiDB-lite"/>
    </source>
</evidence>
<dbReference type="InterPro" id="IPR050706">
    <property type="entry name" value="Cyclic-di-GMP_PDE-like"/>
</dbReference>
<protein>
    <submittedName>
        <fullName evidence="4">Diguanylate cyclase (GGDEF) domain-containing protein</fullName>
    </submittedName>
</protein>
<accession>A0A1I3XXR4</accession>
<dbReference type="STRING" id="1123062.SAMN02745775_101729"/>
<reference evidence="4 5" key="1">
    <citation type="submission" date="2016-10" db="EMBL/GenBank/DDBJ databases">
        <authorList>
            <person name="de Groot N.N."/>
        </authorList>
    </citation>
    <scope>NUCLEOTIDE SEQUENCE [LARGE SCALE GENOMIC DNA]</scope>
    <source>
        <strain evidence="4 5">DSM 19981</strain>
    </source>
</reference>
<dbReference type="Gene3D" id="3.30.70.270">
    <property type="match status" value="1"/>
</dbReference>
<dbReference type="AlphaFoldDB" id="A0A1I3XXR4"/>
<dbReference type="InterPro" id="IPR043128">
    <property type="entry name" value="Rev_trsase/Diguanyl_cyclase"/>
</dbReference>
<dbReference type="InterPro" id="IPR035919">
    <property type="entry name" value="EAL_sf"/>
</dbReference>
<dbReference type="GO" id="GO:0071111">
    <property type="term" value="F:cyclic-guanylate-specific phosphodiesterase activity"/>
    <property type="evidence" value="ECO:0007669"/>
    <property type="project" value="InterPro"/>
</dbReference>
<dbReference type="Gene3D" id="3.30.450.40">
    <property type="match status" value="1"/>
</dbReference>